<evidence type="ECO:0000313" key="4">
    <source>
        <dbReference type="Proteomes" id="UP000318336"/>
    </source>
</evidence>
<feature type="transmembrane region" description="Helical" evidence="2">
    <location>
        <begin position="46"/>
        <end position="66"/>
    </location>
</feature>
<feature type="transmembrane region" description="Helical" evidence="2">
    <location>
        <begin position="497"/>
        <end position="516"/>
    </location>
</feature>
<gene>
    <name evidence="3" type="ORF">FB554_1466</name>
</gene>
<evidence type="ECO:0000256" key="2">
    <source>
        <dbReference type="SAM" id="Phobius"/>
    </source>
</evidence>
<evidence type="ECO:0000313" key="3">
    <source>
        <dbReference type="EMBL" id="TQL33324.1"/>
    </source>
</evidence>
<dbReference type="Proteomes" id="UP000318336">
    <property type="component" value="Unassembled WGS sequence"/>
</dbReference>
<organism evidence="3 4">
    <name type="scientific">Barrientosiimonas humi</name>
    <dbReference type="NCBI Taxonomy" id="999931"/>
    <lineage>
        <taxon>Bacteria</taxon>
        <taxon>Bacillati</taxon>
        <taxon>Actinomycetota</taxon>
        <taxon>Actinomycetes</taxon>
        <taxon>Micrococcales</taxon>
        <taxon>Dermacoccaceae</taxon>
        <taxon>Barrientosiimonas</taxon>
    </lineage>
</organism>
<feature type="transmembrane region" description="Helical" evidence="2">
    <location>
        <begin position="160"/>
        <end position="181"/>
    </location>
</feature>
<reference evidence="3 4" key="1">
    <citation type="submission" date="2019-06" db="EMBL/GenBank/DDBJ databases">
        <title>Sequencing the genomes of 1000 actinobacteria strains.</title>
        <authorList>
            <person name="Klenk H.-P."/>
        </authorList>
    </citation>
    <scope>NUCLEOTIDE SEQUENCE [LARGE SCALE GENOMIC DNA]</scope>
    <source>
        <strain evidence="3 4">DSM 24617</strain>
    </source>
</reference>
<protein>
    <recommendedName>
        <fullName evidence="5">4-amino-4-deoxy-L-arabinose transferase-like glycosyltransferase</fullName>
    </recommendedName>
</protein>
<feature type="transmembrane region" description="Helical" evidence="2">
    <location>
        <begin position="380"/>
        <end position="402"/>
    </location>
</feature>
<dbReference type="OrthoDB" id="4871879at2"/>
<proteinExistence type="predicted"/>
<sequence>MTTSAASPARGRTPGRRHGGSTAAGAVDAARGRVTRLATRAVHHPLLPYVLLALLPILAAAVRAWVSGWAPEGDDAIIGMRVRDTLSPNLPLVGMRSTSGLEDPALASHHPGPLEFYLLALPAALLGFSGAGLVLGVALLNAAAVIGTLVIGWQLGRHRVVLPLTGAVLALEWSLGAALLVRPLNTFVAAFPLLLALVSATALLLGRLGPMWVFALSATLVAQSNVAYAPLVAAIALLLVVVGLVRWWRLRHAVWPLPGWRPRTQQHRRWGPGRVTFAVLALAWMPPLVELLTATPNNLTQLLAYRADGAQQGGGVRPDQRLSFAVGQLVPVARLGRYGDHLAVPPTPAVAALGMIVVLLLALAAVGGKRRVTTRRPWTVGRCACALAVFSLAAEVWALSFLRVSIAAAYWLLPTIVVSVFAWAALGIRVLELLPEGVRERVGRPARLAAVALLVLALVPTLTTPTDGAWRGSRDAQQVSDPVVTALRERVRPGSDVVVLPAGLWPYLSLASAVGFQSERAGFRTYAVSAWPYPEDMAHRQVDAAPPDSVRVFLQERQADGTWPQLPPGTERIPLPAVEGRPELAFSLLVPPASRRIAGS</sequence>
<keyword evidence="2" id="KW-1133">Transmembrane helix</keyword>
<evidence type="ECO:0000256" key="1">
    <source>
        <dbReference type="SAM" id="MobiDB-lite"/>
    </source>
</evidence>
<keyword evidence="4" id="KW-1185">Reference proteome</keyword>
<dbReference type="EMBL" id="VFOK01000001">
    <property type="protein sequence ID" value="TQL33324.1"/>
    <property type="molecule type" value="Genomic_DNA"/>
</dbReference>
<keyword evidence="2" id="KW-0472">Membrane</keyword>
<feature type="region of interest" description="Disordered" evidence="1">
    <location>
        <begin position="1"/>
        <end position="27"/>
    </location>
</feature>
<dbReference type="AlphaFoldDB" id="A0A542XC14"/>
<keyword evidence="2" id="KW-0812">Transmembrane</keyword>
<feature type="transmembrane region" description="Helical" evidence="2">
    <location>
        <begin position="446"/>
        <end position="463"/>
    </location>
</feature>
<feature type="transmembrane region" description="Helical" evidence="2">
    <location>
        <begin position="123"/>
        <end position="153"/>
    </location>
</feature>
<feature type="transmembrane region" description="Helical" evidence="2">
    <location>
        <begin position="408"/>
        <end position="434"/>
    </location>
</feature>
<feature type="transmembrane region" description="Helical" evidence="2">
    <location>
        <begin position="349"/>
        <end position="368"/>
    </location>
</feature>
<accession>A0A542XC14</accession>
<comment type="caution">
    <text evidence="3">The sequence shown here is derived from an EMBL/GenBank/DDBJ whole genome shotgun (WGS) entry which is preliminary data.</text>
</comment>
<feature type="transmembrane region" description="Helical" evidence="2">
    <location>
        <begin position="226"/>
        <end position="248"/>
    </location>
</feature>
<feature type="transmembrane region" description="Helical" evidence="2">
    <location>
        <begin position="187"/>
        <end position="205"/>
    </location>
</feature>
<name>A0A542XC14_9MICO</name>
<evidence type="ECO:0008006" key="5">
    <source>
        <dbReference type="Google" id="ProtNLM"/>
    </source>
</evidence>
<dbReference type="RefSeq" id="WP_142005350.1">
    <property type="nucleotide sequence ID" value="NZ_CAJTBP010000001.1"/>
</dbReference>